<accession>C3ZL52</accession>
<dbReference type="AlphaFoldDB" id="C3ZL52"/>
<dbReference type="InParanoid" id="C3ZL52"/>
<organism>
    <name type="scientific">Branchiostoma floridae</name>
    <name type="common">Florida lancelet</name>
    <name type="synonym">Amphioxus</name>
    <dbReference type="NCBI Taxonomy" id="7739"/>
    <lineage>
        <taxon>Eukaryota</taxon>
        <taxon>Metazoa</taxon>
        <taxon>Chordata</taxon>
        <taxon>Cephalochordata</taxon>
        <taxon>Leptocardii</taxon>
        <taxon>Amphioxiformes</taxon>
        <taxon>Branchiostomatidae</taxon>
        <taxon>Branchiostoma</taxon>
    </lineage>
</organism>
<evidence type="ECO:0000313" key="1">
    <source>
        <dbReference type="EMBL" id="EEN46734.1"/>
    </source>
</evidence>
<reference evidence="1" key="1">
    <citation type="journal article" date="2008" name="Nature">
        <title>The amphioxus genome and the evolution of the chordate karyotype.</title>
        <authorList>
            <consortium name="US DOE Joint Genome Institute (JGI-PGF)"/>
            <person name="Putnam N.H."/>
            <person name="Butts T."/>
            <person name="Ferrier D.E.K."/>
            <person name="Furlong R.F."/>
            <person name="Hellsten U."/>
            <person name="Kawashima T."/>
            <person name="Robinson-Rechavi M."/>
            <person name="Shoguchi E."/>
            <person name="Terry A."/>
            <person name="Yu J.-K."/>
            <person name="Benito-Gutierrez E.L."/>
            <person name="Dubchak I."/>
            <person name="Garcia-Fernandez J."/>
            <person name="Gibson-Brown J.J."/>
            <person name="Grigoriev I.V."/>
            <person name="Horton A.C."/>
            <person name="de Jong P.J."/>
            <person name="Jurka J."/>
            <person name="Kapitonov V.V."/>
            <person name="Kohara Y."/>
            <person name="Kuroki Y."/>
            <person name="Lindquist E."/>
            <person name="Lucas S."/>
            <person name="Osoegawa K."/>
            <person name="Pennacchio L.A."/>
            <person name="Salamov A.A."/>
            <person name="Satou Y."/>
            <person name="Sauka-Spengler T."/>
            <person name="Schmutz J."/>
            <person name="Shin-I T."/>
            <person name="Toyoda A."/>
            <person name="Bronner-Fraser M."/>
            <person name="Fujiyama A."/>
            <person name="Holland L.Z."/>
            <person name="Holland P.W.H."/>
            <person name="Satoh N."/>
            <person name="Rokhsar D.S."/>
        </authorList>
    </citation>
    <scope>NUCLEOTIDE SEQUENCE [LARGE SCALE GENOMIC DNA]</scope>
    <source>
        <strain evidence="1">S238N-H82</strain>
        <tissue evidence="1">Testes</tissue>
    </source>
</reference>
<sequence>MAEKRKVVTRSGKFSCSQNTLGSLSVRNPSFASGVRRLDSAGEKDESNYCKFGPFSDGFLPVWHGCIGYQGSYRPQGIVHYVVRLGIKGLCSHSTPQASLVGTGRSTWHTEHSLWLLGLWGNQGLLQMRARSVFRCPTCVLKVISWHLSSGIGATVRWFVPSVETCILSVLYGLYTWQGLSAGWHLSSGIGATVRWFVPSVETCILSEPCGMMKDALKMLLLPWQRHETRAAMSVPHQRVLVGLAEAGRYGARGGEVARVSSCAE</sequence>
<proteinExistence type="predicted"/>
<gene>
    <name evidence="1" type="ORF">BRAFLDRAFT_89529</name>
</gene>
<protein>
    <submittedName>
        <fullName evidence="1">Uncharacterized protein</fullName>
    </submittedName>
</protein>
<name>C3ZL52_BRAFL</name>
<dbReference type="EMBL" id="GG666640">
    <property type="protein sequence ID" value="EEN46734.1"/>
    <property type="molecule type" value="Genomic_DNA"/>
</dbReference>